<dbReference type="NCBIfam" id="TIGR03384">
    <property type="entry name" value="betaine_BetI"/>
    <property type="match status" value="1"/>
</dbReference>
<dbReference type="SUPFAM" id="SSF46689">
    <property type="entry name" value="Homeodomain-like"/>
    <property type="match status" value="1"/>
</dbReference>
<comment type="pathway">
    <text evidence="1 7">Amine and polyamine biosynthesis; betaine biosynthesis via choline pathway [regulation].</text>
</comment>
<reference evidence="10" key="1">
    <citation type="submission" date="2017-02" db="EMBL/GenBank/DDBJ databases">
        <title>Draft Genome Sequence of the Salt Water Bacterium Oceanospirillum linum ATCC 11336.</title>
        <authorList>
            <person name="Trachtenberg A.M."/>
            <person name="Carney J.G."/>
            <person name="Linnane J.D."/>
            <person name="Rheaume B.A."/>
            <person name="Pitts N.L."/>
            <person name="Mykles D.L."/>
            <person name="Maclea K.S."/>
        </authorList>
    </citation>
    <scope>NUCLEOTIDE SEQUENCE [LARGE SCALE GENOMIC DNA]</scope>
    <source>
        <strain evidence="10">ATCC 11336</strain>
    </source>
</reference>
<organism evidence="10 11">
    <name type="scientific">Oceanospirillum linum</name>
    <dbReference type="NCBI Taxonomy" id="966"/>
    <lineage>
        <taxon>Bacteria</taxon>
        <taxon>Pseudomonadati</taxon>
        <taxon>Pseudomonadota</taxon>
        <taxon>Gammaproteobacteria</taxon>
        <taxon>Oceanospirillales</taxon>
        <taxon>Oceanospirillaceae</taxon>
        <taxon>Oceanospirillum</taxon>
    </lineage>
</organism>
<dbReference type="InterPro" id="IPR050109">
    <property type="entry name" value="HTH-type_TetR-like_transc_reg"/>
</dbReference>
<dbReference type="Proteomes" id="UP000190064">
    <property type="component" value="Unassembled WGS sequence"/>
</dbReference>
<keyword evidence="2 7" id="KW-0678">Repressor</keyword>
<dbReference type="GO" id="GO:0000976">
    <property type="term" value="F:transcription cis-regulatory region binding"/>
    <property type="evidence" value="ECO:0007669"/>
    <property type="project" value="TreeGrafter"/>
</dbReference>
<dbReference type="Pfam" id="PF13977">
    <property type="entry name" value="TetR_C_6"/>
    <property type="match status" value="1"/>
</dbReference>
<dbReference type="PANTHER" id="PTHR30055:SF234">
    <property type="entry name" value="HTH-TYPE TRANSCRIPTIONAL REGULATOR BETI"/>
    <property type="match status" value="1"/>
</dbReference>
<dbReference type="GO" id="GO:0003700">
    <property type="term" value="F:DNA-binding transcription factor activity"/>
    <property type="evidence" value="ECO:0007669"/>
    <property type="project" value="UniProtKB-UniRule"/>
</dbReference>
<accession>A0A1T1H7Y5</accession>
<dbReference type="EMBL" id="MTSD02000010">
    <property type="protein sequence ID" value="OOV85952.1"/>
    <property type="molecule type" value="Genomic_DNA"/>
</dbReference>
<evidence type="ECO:0000256" key="5">
    <source>
        <dbReference type="ARBA" id="ARBA00023163"/>
    </source>
</evidence>
<dbReference type="GO" id="GO:0045892">
    <property type="term" value="P:negative regulation of DNA-templated transcription"/>
    <property type="evidence" value="ECO:0007669"/>
    <property type="project" value="UniProtKB-UniRule"/>
</dbReference>
<keyword evidence="3 7" id="KW-0805">Transcription regulation</keyword>
<keyword evidence="11" id="KW-1185">Reference proteome</keyword>
<protein>
    <recommendedName>
        <fullName evidence="7">HTH-type transcriptional regulator BetI</fullName>
    </recommendedName>
</protein>
<name>A0A1T1H7Y5_OCELI</name>
<evidence type="ECO:0000256" key="1">
    <source>
        <dbReference type="ARBA" id="ARBA00004719"/>
    </source>
</evidence>
<keyword evidence="4 7" id="KW-0238">DNA-binding</keyword>
<gene>
    <name evidence="7" type="primary">betI</name>
    <name evidence="10" type="ORF">BTA35_0215690</name>
</gene>
<feature type="DNA-binding region" description="H-T-H motif" evidence="7 8">
    <location>
        <begin position="31"/>
        <end position="50"/>
    </location>
</feature>
<dbReference type="PROSITE" id="PS01081">
    <property type="entry name" value="HTH_TETR_1"/>
    <property type="match status" value="1"/>
</dbReference>
<dbReference type="Pfam" id="PF00440">
    <property type="entry name" value="TetR_N"/>
    <property type="match status" value="1"/>
</dbReference>
<dbReference type="UniPathway" id="UPA00529"/>
<dbReference type="InterPro" id="IPR039538">
    <property type="entry name" value="BetI_C"/>
</dbReference>
<evidence type="ECO:0000259" key="9">
    <source>
        <dbReference type="PROSITE" id="PS50977"/>
    </source>
</evidence>
<dbReference type="InterPro" id="IPR017757">
    <property type="entry name" value="Tscrpt_rep_BetI"/>
</dbReference>
<dbReference type="STRING" id="966.BTA35_0215690"/>
<evidence type="ECO:0000313" key="10">
    <source>
        <dbReference type="EMBL" id="OOV85952.1"/>
    </source>
</evidence>
<comment type="function">
    <text evidence="7">Repressor involved in choline regulation of the bet genes.</text>
</comment>
<dbReference type="HAMAP" id="MF_00768">
    <property type="entry name" value="HTH_type_BetI"/>
    <property type="match status" value="1"/>
</dbReference>
<dbReference type="GO" id="GO:0019285">
    <property type="term" value="P:glycine betaine biosynthetic process from choline"/>
    <property type="evidence" value="ECO:0007669"/>
    <property type="project" value="UniProtKB-UniRule"/>
</dbReference>
<evidence type="ECO:0000256" key="8">
    <source>
        <dbReference type="PROSITE-ProRule" id="PRU00335"/>
    </source>
</evidence>
<comment type="caution">
    <text evidence="10">The sequence shown here is derived from an EMBL/GenBank/DDBJ whole genome shotgun (WGS) entry which is preliminary data.</text>
</comment>
<dbReference type="NCBIfam" id="NF001978">
    <property type="entry name" value="PRK00767.1"/>
    <property type="match status" value="1"/>
</dbReference>
<sequence length="213" mass="24125">MPKVGMPEIRKPQLINATMEAVNDAGLHKASVAMIAKYAGVSPAIINHYFGGKDGLLEETMRSVLKELSAAISKRLKKVERDNVVERLIAVVEGNFDPKQLDSKVVKTWLTFWSHSMHKPQLHRLQRVNEQRLLSYLRYELKQVVSHEEAAFIAQGVAALIDGIWLRGALSPNGIDKELAEHLILDYLRLKLPEAVWQEYLDGKSDKSRKMMT</sequence>
<keyword evidence="5 7" id="KW-0804">Transcription</keyword>
<dbReference type="SUPFAM" id="SSF48498">
    <property type="entry name" value="Tetracyclin repressor-like, C-terminal domain"/>
    <property type="match status" value="1"/>
</dbReference>
<evidence type="ECO:0000256" key="4">
    <source>
        <dbReference type="ARBA" id="ARBA00023125"/>
    </source>
</evidence>
<dbReference type="Gene3D" id="1.10.357.10">
    <property type="entry name" value="Tetracycline Repressor, domain 2"/>
    <property type="match status" value="1"/>
</dbReference>
<comment type="function">
    <text evidence="6">Repressor involved in the biosynthesis of the osmoprotectant glycine betaine. It represses transcription of the choline transporter BetT and the genes of BetAB involved in the synthesis of glycine betaine.</text>
</comment>
<feature type="domain" description="HTH tetR-type" evidence="9">
    <location>
        <begin position="8"/>
        <end position="68"/>
    </location>
</feature>
<dbReference type="AlphaFoldDB" id="A0A1T1H7Y5"/>
<dbReference type="PROSITE" id="PS50977">
    <property type="entry name" value="HTH_TETR_2"/>
    <property type="match status" value="1"/>
</dbReference>
<dbReference type="PANTHER" id="PTHR30055">
    <property type="entry name" value="HTH-TYPE TRANSCRIPTIONAL REGULATOR RUTR"/>
    <property type="match status" value="1"/>
</dbReference>
<evidence type="ECO:0000256" key="6">
    <source>
        <dbReference type="ARBA" id="ARBA00024936"/>
    </source>
</evidence>
<dbReference type="InterPro" id="IPR001647">
    <property type="entry name" value="HTH_TetR"/>
</dbReference>
<proteinExistence type="inferred from homology"/>
<evidence type="ECO:0000256" key="2">
    <source>
        <dbReference type="ARBA" id="ARBA00022491"/>
    </source>
</evidence>
<evidence type="ECO:0000313" key="11">
    <source>
        <dbReference type="Proteomes" id="UP000190064"/>
    </source>
</evidence>
<dbReference type="InterPro" id="IPR036271">
    <property type="entry name" value="Tet_transcr_reg_TetR-rel_C_sf"/>
</dbReference>
<evidence type="ECO:0000256" key="3">
    <source>
        <dbReference type="ARBA" id="ARBA00023015"/>
    </source>
</evidence>
<dbReference type="InterPro" id="IPR009057">
    <property type="entry name" value="Homeodomain-like_sf"/>
</dbReference>
<evidence type="ECO:0000256" key="7">
    <source>
        <dbReference type="HAMAP-Rule" id="MF_00768"/>
    </source>
</evidence>
<dbReference type="InterPro" id="IPR023772">
    <property type="entry name" value="DNA-bd_HTH_TetR-type_CS"/>
</dbReference>
<dbReference type="RefSeq" id="WP_078320758.1">
    <property type="nucleotide sequence ID" value="NZ_FXTS01000011.1"/>
</dbReference>